<dbReference type="Proteomes" id="UP000238296">
    <property type="component" value="Unassembled WGS sequence"/>
</dbReference>
<organism evidence="2 3">
    <name type="scientific">Mycobacterium talmoniae</name>
    <dbReference type="NCBI Taxonomy" id="1858794"/>
    <lineage>
        <taxon>Bacteria</taxon>
        <taxon>Bacillati</taxon>
        <taxon>Actinomycetota</taxon>
        <taxon>Actinomycetes</taxon>
        <taxon>Mycobacteriales</taxon>
        <taxon>Mycobacteriaceae</taxon>
        <taxon>Mycobacterium</taxon>
    </lineage>
</organism>
<comment type="caution">
    <text evidence="2">The sequence shown here is derived from an EMBL/GenBank/DDBJ whole genome shotgun (WGS) entry which is preliminary data.</text>
</comment>
<dbReference type="AlphaFoldDB" id="A0A2S8BS88"/>
<name>A0A2S8BS88_9MYCO</name>
<sequence length="58" mass="5792">MSSPSASPLGPTARANAVVTGPGPQPTSNAIAPGCRSNHSVGCCQAEISRRDTAWALS</sequence>
<evidence type="ECO:0000313" key="3">
    <source>
        <dbReference type="Proteomes" id="UP000238296"/>
    </source>
</evidence>
<accession>A0A2S8BS88</accession>
<gene>
    <name evidence="2" type="ORF">C1Y40_00267</name>
</gene>
<evidence type="ECO:0000256" key="1">
    <source>
        <dbReference type="SAM" id="MobiDB-lite"/>
    </source>
</evidence>
<reference evidence="2 3" key="1">
    <citation type="journal article" date="2017" name="Int. J. Syst. Evol. Microbiol.">
        <title>Mycobacterium talmoniae sp. nov., a slowly growing mycobacterium isolated from human respiratory samples.</title>
        <authorList>
            <person name="Davidson R.M."/>
            <person name="DeGroote M.A."/>
            <person name="Marola J.L."/>
            <person name="Buss S."/>
            <person name="Jones V."/>
            <person name="McNeil M.R."/>
            <person name="Freifeld A.G."/>
            <person name="Elaine Epperson L."/>
            <person name="Hasan N.A."/>
            <person name="Jackson M."/>
            <person name="Iwen P.C."/>
            <person name="Salfinger M."/>
            <person name="Strong M."/>
        </authorList>
    </citation>
    <scope>NUCLEOTIDE SEQUENCE [LARGE SCALE GENOMIC DNA]</scope>
    <source>
        <strain evidence="2 3">ATCC BAA-2683</strain>
    </source>
</reference>
<proteinExistence type="predicted"/>
<protein>
    <submittedName>
        <fullName evidence="2">Uncharacterized protein</fullName>
    </submittedName>
</protein>
<evidence type="ECO:0000313" key="2">
    <source>
        <dbReference type="EMBL" id="PQM49512.1"/>
    </source>
</evidence>
<feature type="region of interest" description="Disordered" evidence="1">
    <location>
        <begin position="1"/>
        <end position="39"/>
    </location>
</feature>
<dbReference type="EMBL" id="PPEA01000042">
    <property type="protein sequence ID" value="PQM49512.1"/>
    <property type="molecule type" value="Genomic_DNA"/>
</dbReference>